<dbReference type="Proteomes" id="UP001486808">
    <property type="component" value="Unassembled WGS sequence"/>
</dbReference>
<evidence type="ECO:0000313" key="4">
    <source>
        <dbReference type="Proteomes" id="UP001486808"/>
    </source>
</evidence>
<feature type="domain" description="Integrase catalytic" evidence="2">
    <location>
        <begin position="255"/>
        <end position="452"/>
    </location>
</feature>
<reference evidence="3 4" key="1">
    <citation type="submission" date="2024-04" db="EMBL/GenBank/DDBJ databases">
        <title>Draft genome sequence of Halopseudomonas sabulinigri NBRC 116187.</title>
        <authorList>
            <person name="Miyakawa T."/>
            <person name="Kusuya Y."/>
            <person name="Miura T."/>
        </authorList>
    </citation>
    <scope>NUCLEOTIDE SEQUENCE [LARGE SCALE GENOMIC DNA]</scope>
    <source>
        <strain evidence="3 4">4NH20-0042</strain>
    </source>
</reference>
<dbReference type="RefSeq" id="WP_353389054.1">
    <property type="nucleotide sequence ID" value="NZ_BAABWD010000003.1"/>
</dbReference>
<proteinExistence type="predicted"/>
<dbReference type="InterPro" id="IPR001584">
    <property type="entry name" value="Integrase_cat-core"/>
</dbReference>
<feature type="region of interest" description="Disordered" evidence="1">
    <location>
        <begin position="625"/>
        <end position="651"/>
    </location>
</feature>
<dbReference type="SUPFAM" id="SSF53098">
    <property type="entry name" value="Ribonuclease H-like"/>
    <property type="match status" value="1"/>
</dbReference>
<accession>A0ABP9ZS55</accession>
<evidence type="ECO:0000313" key="3">
    <source>
        <dbReference type="EMBL" id="GAA6132294.1"/>
    </source>
</evidence>
<evidence type="ECO:0000256" key="1">
    <source>
        <dbReference type="SAM" id="MobiDB-lite"/>
    </source>
</evidence>
<dbReference type="InterPro" id="IPR012337">
    <property type="entry name" value="RNaseH-like_sf"/>
</dbReference>
<protein>
    <submittedName>
        <fullName evidence="3">DDE-type integrase/transposase/recombinase</fullName>
    </submittedName>
</protein>
<dbReference type="PROSITE" id="PS50994">
    <property type="entry name" value="INTEGRASE"/>
    <property type="match status" value="1"/>
</dbReference>
<dbReference type="EMBL" id="BAABWD010000003">
    <property type="protein sequence ID" value="GAA6132294.1"/>
    <property type="molecule type" value="Genomic_DNA"/>
</dbReference>
<comment type="caution">
    <text evidence="3">The sequence shown here is derived from an EMBL/GenBank/DDBJ whole genome shotgun (WGS) entry which is preliminary data.</text>
</comment>
<dbReference type="InterPro" id="IPR036397">
    <property type="entry name" value="RNaseH_sf"/>
</dbReference>
<organism evidence="3 4">
    <name type="scientific">Halopseudomonas sabulinigri</name>
    <dbReference type="NCBI Taxonomy" id="472181"/>
    <lineage>
        <taxon>Bacteria</taxon>
        <taxon>Pseudomonadati</taxon>
        <taxon>Pseudomonadota</taxon>
        <taxon>Gammaproteobacteria</taxon>
        <taxon>Pseudomonadales</taxon>
        <taxon>Pseudomonadaceae</taxon>
        <taxon>Halopseudomonas</taxon>
    </lineage>
</organism>
<gene>
    <name evidence="3" type="ORF">NBRC116187_26540</name>
</gene>
<feature type="compositionally biased region" description="Low complexity" evidence="1">
    <location>
        <begin position="630"/>
        <end position="640"/>
    </location>
</feature>
<dbReference type="Gene3D" id="3.30.420.10">
    <property type="entry name" value="Ribonuclease H-like superfamily/Ribonuclease H"/>
    <property type="match status" value="1"/>
</dbReference>
<name>A0ABP9ZS55_9GAMM</name>
<sequence>MDALDKKLINPGRYKVGALVASDDGRTFLIHSINTKVGQVVLTGQYGDSHVYRDHEFRNKVAAGELKLAIVTKDRHDNDARFEPRDLSPSEMKARDERQEYIDVVLKNTATCTWEVIYSKIKKQFSEQRKVPSQRTIERYWNIYKEGLSPNCLAPHYSQRGVHRTLAMDPVVEEIILNTIEDKYCNSSRFSLQDIVYDINQKCDAKSEELDYDLGGVSRRSVSRFISRLNIHKIKGRLSRNTFRLIVRNALSYHNVLEPYARVEVDSTPLDIFVVDDHGNVLGCPTLYAMIDTATMTIVAVHLTIHAPSQVGVLQTLQFAFSPKGELFRQQHSCVNEWPAPADIRTLVMDNGADFHGPMVVKASQHLSMMLEYCQAGAPYQKPFIERFFGTLTTMLIMKLPGAKTSQDKRELHSLEMANKSASLTLDQLNTFIIRWIADTYHVKKNNRLTEKFDGECTPLKALEILSQKYVVFPAPSPEELSDACRRTLDVQLKVTREGINYQGHQYQGEYVSALYKTNSKVTVAACVNPLDCSSIHVYDGLTKKWVVVPHKNPNMPAISFEQAKDIRKRRSKSDLDMSRESEVLNQMQIIVDAHSKKKPKGPLGVNRKAEREILNAQASILATTQQADTTVPTVSPVPTQSATQPHRRKK</sequence>
<keyword evidence="4" id="KW-1185">Reference proteome</keyword>
<evidence type="ECO:0000259" key="2">
    <source>
        <dbReference type="PROSITE" id="PS50994"/>
    </source>
</evidence>